<proteinExistence type="predicted"/>
<dbReference type="Pfam" id="PF03772">
    <property type="entry name" value="Competence"/>
    <property type="match status" value="1"/>
</dbReference>
<keyword evidence="3 6" id="KW-0812">Transmembrane</keyword>
<evidence type="ECO:0000313" key="9">
    <source>
        <dbReference type="EMBL" id="BAY87097.1"/>
    </source>
</evidence>
<feature type="transmembrane region" description="Helical" evidence="6">
    <location>
        <begin position="452"/>
        <end position="475"/>
    </location>
</feature>
<evidence type="ECO:0000256" key="4">
    <source>
        <dbReference type="ARBA" id="ARBA00022989"/>
    </source>
</evidence>
<feature type="transmembrane region" description="Helical" evidence="6">
    <location>
        <begin position="525"/>
        <end position="542"/>
    </location>
</feature>
<evidence type="ECO:0000256" key="1">
    <source>
        <dbReference type="ARBA" id="ARBA00004651"/>
    </source>
</evidence>
<feature type="transmembrane region" description="Helical" evidence="6">
    <location>
        <begin position="379"/>
        <end position="395"/>
    </location>
</feature>
<reference evidence="9 10" key="1">
    <citation type="submission" date="2017-06" db="EMBL/GenBank/DDBJ databases">
        <title>Genome sequencing of cyanobaciteial culture collection at National Institute for Environmental Studies (NIES).</title>
        <authorList>
            <person name="Hirose Y."/>
            <person name="Shimura Y."/>
            <person name="Fujisawa T."/>
            <person name="Nakamura Y."/>
            <person name="Kawachi M."/>
        </authorList>
    </citation>
    <scope>NUCLEOTIDE SEQUENCE [LARGE SCALE GENOMIC DNA]</scope>
    <source>
        <strain evidence="9 10">NIES-267</strain>
    </source>
</reference>
<name>A0A1Z4M0W8_9CYAN</name>
<evidence type="ECO:0000256" key="3">
    <source>
        <dbReference type="ARBA" id="ARBA00022692"/>
    </source>
</evidence>
<evidence type="ECO:0000259" key="8">
    <source>
        <dbReference type="Pfam" id="PF13567"/>
    </source>
</evidence>
<dbReference type="GO" id="GO:0005886">
    <property type="term" value="C:plasma membrane"/>
    <property type="evidence" value="ECO:0007669"/>
    <property type="project" value="UniProtKB-SubCell"/>
</dbReference>
<sequence length="784" mass="86321">MVQAPGLIICLGYILGLLLSANPWGGVFILFLSVVIAVVFQRQRIVSKKLAFQRTNPQAAKKAAHNLRTIPHPRILLVAGLIGLLSTFYFQLRVPQPGANDISKSVPLGNSKNQEQLVIVRGDVVSTPRLTRSGKGQFWLNATQLSDVTNKKGEEGANKGVTGKLYVTVPILKSTGLYPNQQVEVTGVLYKPKSGLNPGAFDFKNYLQKQGAFAGLSGRQLKDFDKKDEWGWWKLRQKIIKSQVRWLGVPEGPLVSAMVLGSKAVDLPYRTRDLFVQAGLAHSIAASGFHVSLILGLVLGFTKRFTRKTQFISGCLALIFFLSLTGLQPSVVRAVIMGFAALISIGLKRKVKQLGSLIVTATLLLLFNPLWIWDLGFQLSFLATLGLIITVPAIAKRLGWLPPTIASLIAVPLAATIWTLPLQLYVFGVVPSYGIVLNIIVTPLISVISIGGIISAVAALIFPFAGSALASVLHYPTDFLIKIVEFFSNLPGNSVAVGRIAIWQLIIIYGLLFCTWQIHWWQKRWLIAILISISLVFIPAWHSANTLFRITVLAAGREPAVVIQDKGKITVINSADEGVGNFTIVPFLQQQGVNIIDWAIATDFQNDGSNGWLEIIKHLAIKSFYDYSPSPNYALTQKTIQAKIQQNKGIYRVLSLGQTANTGSTVIRMVNNQLPIIQMQIRNQSWLFVGNKKPGELRKLIKTSTLPRPQVLWCPTKSLKELIPALQPQVAIAPSAKLESKDLSILNQSKTQILFTGRDGAIQWTPQRKFETFVRNTEDITSLL</sequence>
<dbReference type="EMBL" id="AP018227">
    <property type="protein sequence ID" value="BAY87097.1"/>
    <property type="molecule type" value="Genomic_DNA"/>
</dbReference>
<gene>
    <name evidence="9" type="ORF">NIES267_66090</name>
</gene>
<evidence type="ECO:0000259" key="7">
    <source>
        <dbReference type="Pfam" id="PF03772"/>
    </source>
</evidence>
<feature type="domain" description="DUF4131" evidence="8">
    <location>
        <begin position="24"/>
        <end position="220"/>
    </location>
</feature>
<feature type="transmembrane region" description="Helical" evidence="6">
    <location>
        <begin position="424"/>
        <end position="445"/>
    </location>
</feature>
<feature type="transmembrane region" description="Helical" evidence="6">
    <location>
        <begin position="331"/>
        <end position="347"/>
    </location>
</feature>
<keyword evidence="2" id="KW-1003">Cell membrane</keyword>
<dbReference type="AlphaFoldDB" id="A0A1Z4M0W8"/>
<dbReference type="NCBIfam" id="TIGR00360">
    <property type="entry name" value="ComEC_N-term"/>
    <property type="match status" value="1"/>
</dbReference>
<feature type="transmembrane region" description="Helical" evidence="6">
    <location>
        <begin position="309"/>
        <end position="325"/>
    </location>
</feature>
<dbReference type="OrthoDB" id="9761531at2"/>
<dbReference type="PANTHER" id="PTHR30619">
    <property type="entry name" value="DNA INTERNALIZATION/COMPETENCE PROTEIN COMEC/REC2"/>
    <property type="match status" value="1"/>
</dbReference>
<feature type="transmembrane region" description="Helical" evidence="6">
    <location>
        <begin position="495"/>
        <end position="513"/>
    </location>
</feature>
<dbReference type="InterPro" id="IPR052159">
    <property type="entry name" value="Competence_DNA_uptake"/>
</dbReference>
<feature type="domain" description="ComEC/Rec2-related protein" evidence="7">
    <location>
        <begin position="259"/>
        <end position="519"/>
    </location>
</feature>
<feature type="transmembrane region" description="Helical" evidence="6">
    <location>
        <begin position="75"/>
        <end position="92"/>
    </location>
</feature>
<dbReference type="InterPro" id="IPR025405">
    <property type="entry name" value="DUF4131"/>
</dbReference>
<feature type="transmembrane region" description="Helical" evidence="6">
    <location>
        <begin position="6"/>
        <end position="39"/>
    </location>
</feature>
<comment type="subcellular location">
    <subcellularLocation>
        <location evidence="1">Cell membrane</location>
        <topology evidence="1">Multi-pass membrane protein</topology>
    </subcellularLocation>
</comment>
<dbReference type="Proteomes" id="UP000218418">
    <property type="component" value="Chromosome"/>
</dbReference>
<evidence type="ECO:0000313" key="10">
    <source>
        <dbReference type="Proteomes" id="UP000218418"/>
    </source>
</evidence>
<dbReference type="Pfam" id="PF13567">
    <property type="entry name" value="DUF4131"/>
    <property type="match status" value="1"/>
</dbReference>
<evidence type="ECO:0000256" key="2">
    <source>
        <dbReference type="ARBA" id="ARBA00022475"/>
    </source>
</evidence>
<keyword evidence="5 6" id="KW-0472">Membrane</keyword>
<feature type="transmembrane region" description="Helical" evidence="6">
    <location>
        <begin position="400"/>
        <end position="418"/>
    </location>
</feature>
<keyword evidence="4 6" id="KW-1133">Transmembrane helix</keyword>
<feature type="transmembrane region" description="Helical" evidence="6">
    <location>
        <begin position="280"/>
        <end position="302"/>
    </location>
</feature>
<organism evidence="9 10">
    <name type="scientific">Calothrix parasitica NIES-267</name>
    <dbReference type="NCBI Taxonomy" id="1973488"/>
    <lineage>
        <taxon>Bacteria</taxon>
        <taxon>Bacillati</taxon>
        <taxon>Cyanobacteriota</taxon>
        <taxon>Cyanophyceae</taxon>
        <taxon>Nostocales</taxon>
        <taxon>Calotrichaceae</taxon>
        <taxon>Calothrix</taxon>
    </lineage>
</organism>
<dbReference type="InterPro" id="IPR036866">
    <property type="entry name" value="RibonucZ/Hydroxyglut_hydro"/>
</dbReference>
<keyword evidence="10" id="KW-1185">Reference proteome</keyword>
<dbReference type="InterPro" id="IPR004477">
    <property type="entry name" value="ComEC_N"/>
</dbReference>
<feature type="transmembrane region" description="Helical" evidence="6">
    <location>
        <begin position="354"/>
        <end position="373"/>
    </location>
</feature>
<protein>
    <submittedName>
        <fullName evidence="9">ComEC/Rec2-related protein</fullName>
    </submittedName>
</protein>
<dbReference type="PANTHER" id="PTHR30619:SF1">
    <property type="entry name" value="RECOMBINATION PROTEIN 2"/>
    <property type="match status" value="1"/>
</dbReference>
<accession>A0A1Z4M0W8</accession>
<dbReference type="Gene3D" id="3.60.15.10">
    <property type="entry name" value="Ribonuclease Z/Hydroxyacylglutathione hydrolase-like"/>
    <property type="match status" value="1"/>
</dbReference>
<evidence type="ECO:0000256" key="6">
    <source>
        <dbReference type="SAM" id="Phobius"/>
    </source>
</evidence>
<evidence type="ECO:0000256" key="5">
    <source>
        <dbReference type="ARBA" id="ARBA00023136"/>
    </source>
</evidence>